<name>A0A8H3YC04_9TREE</name>
<reference evidence="3" key="1">
    <citation type="submission" date="2020-07" db="EMBL/GenBank/DDBJ databases">
        <title>Draft Genome Sequence of a Deep-Sea Yeast, Naganishia (Cryptococcus) liquefaciens strain N6.</title>
        <authorList>
            <person name="Han Y.W."/>
            <person name="Kajitani R."/>
            <person name="Morimoto H."/>
            <person name="Parhat M."/>
            <person name="Tsubouchi H."/>
            <person name="Bakenova O."/>
            <person name="Ogata M."/>
            <person name="Argunhan B."/>
            <person name="Aoki R."/>
            <person name="Kajiwara S."/>
            <person name="Itoh T."/>
            <person name="Iwasaki H."/>
        </authorList>
    </citation>
    <scope>NUCLEOTIDE SEQUENCE</scope>
    <source>
        <strain evidence="3">N6</strain>
    </source>
</reference>
<feature type="domain" description="Right handed beta helix" evidence="2">
    <location>
        <begin position="198"/>
        <end position="335"/>
    </location>
</feature>
<comment type="caution">
    <text evidence="3">The sequence shown here is derived from an EMBL/GenBank/DDBJ whole genome shotgun (WGS) entry which is preliminary data.</text>
</comment>
<evidence type="ECO:0000313" key="3">
    <source>
        <dbReference type="EMBL" id="GHJ83770.1"/>
    </source>
</evidence>
<dbReference type="SMART" id="SM00710">
    <property type="entry name" value="PbH1"/>
    <property type="match status" value="4"/>
</dbReference>
<dbReference type="Gene3D" id="2.160.20.10">
    <property type="entry name" value="Single-stranded right-handed beta-helix, Pectin lyase-like"/>
    <property type="match status" value="1"/>
</dbReference>
<dbReference type="Proteomes" id="UP000620104">
    <property type="component" value="Unassembled WGS sequence"/>
</dbReference>
<feature type="coiled-coil region" evidence="1">
    <location>
        <begin position="476"/>
        <end position="503"/>
    </location>
</feature>
<evidence type="ECO:0000259" key="2">
    <source>
        <dbReference type="Pfam" id="PF13229"/>
    </source>
</evidence>
<keyword evidence="1" id="KW-0175">Coiled coil</keyword>
<dbReference type="Pfam" id="PF13229">
    <property type="entry name" value="Beta_helix"/>
    <property type="match status" value="1"/>
</dbReference>
<dbReference type="AlphaFoldDB" id="A0A8H3YC04"/>
<dbReference type="InterPro" id="IPR011050">
    <property type="entry name" value="Pectin_lyase_fold/virulence"/>
</dbReference>
<keyword evidence="4" id="KW-1185">Reference proteome</keyword>
<dbReference type="SUPFAM" id="SSF51126">
    <property type="entry name" value="Pectin lyase-like"/>
    <property type="match status" value="1"/>
</dbReference>
<organism evidence="3 4">
    <name type="scientific">Naganishia liquefaciens</name>
    <dbReference type="NCBI Taxonomy" id="104408"/>
    <lineage>
        <taxon>Eukaryota</taxon>
        <taxon>Fungi</taxon>
        <taxon>Dikarya</taxon>
        <taxon>Basidiomycota</taxon>
        <taxon>Agaricomycotina</taxon>
        <taxon>Tremellomycetes</taxon>
        <taxon>Filobasidiales</taxon>
        <taxon>Filobasidiaceae</taxon>
        <taxon>Naganishia</taxon>
    </lineage>
</organism>
<proteinExistence type="predicted"/>
<protein>
    <recommendedName>
        <fullName evidence="2">Right handed beta helix domain-containing protein</fullName>
    </recommendedName>
</protein>
<dbReference type="OrthoDB" id="2587928at2759"/>
<gene>
    <name evidence="3" type="ORF">NliqN6_0172</name>
</gene>
<evidence type="ECO:0000313" key="4">
    <source>
        <dbReference type="Proteomes" id="UP000620104"/>
    </source>
</evidence>
<dbReference type="InterPro" id="IPR012334">
    <property type="entry name" value="Pectin_lyas_fold"/>
</dbReference>
<accession>A0A8H3YC04</accession>
<dbReference type="EMBL" id="BLZA01000005">
    <property type="protein sequence ID" value="GHJ83770.1"/>
    <property type="molecule type" value="Genomic_DNA"/>
</dbReference>
<dbReference type="InterPro" id="IPR006626">
    <property type="entry name" value="PbH1"/>
</dbReference>
<evidence type="ECO:0000256" key="1">
    <source>
        <dbReference type="SAM" id="Coils"/>
    </source>
</evidence>
<sequence length="615" mass="66572">MRLAFVLIFPLVRALEILGTQETADCVPSGKATERIINERFRAGGQGTVVKLCAGSVHRMQEPVVMTAKGQVLETEGGGGEGWGRALLVVEGEEQSMAVKADCTACTNISIRSLVIDGNRPLLLRVPKGEALVEMGNADGQEIRDCRLIEPRGWSALHFREGDWKSCSGGVIRNNVIGPAGEEWDEEYDGSEDPEPRFGNPRADGISLACKDSLVEGNTVFDTTDGAIVLFGSAGSEVRENKVYARTRMVMGAINLVDYDPWEGNYTDVRVHHNTIAGLGSYIKGAINIGQACWTDNTEIMVHGGSVTHNTIEGEGIGYGITVAGARGVTVLDNKSTARYSGVMGRECPVAPPNAEPVAFLINRGSSEGVFQDEFVNGEVQHVICIEPATEDEQPYKPWRLRDSPLAIATLAEEAQSEKTGGYMDEAMHAALADSLVAYQMDVLAALKGVREKLKGSVEPAGKKRTSGKSSVSTALADLFARLANLESEKKQVRQSIDAAKRGMSAYNSRLGNYAKDRTKSFRRLFIAVRTYSTATLPKGALSLMPRHVTQHNWTPALLFLLLELVGLGIWRWSRRGSTIQSGENGHARTSSLGFSTSKPATVGLFGRRKAVRMV</sequence>
<dbReference type="InterPro" id="IPR039448">
    <property type="entry name" value="Beta_helix"/>
</dbReference>